<feature type="region of interest" description="Disordered" evidence="1">
    <location>
        <begin position="346"/>
        <end position="389"/>
    </location>
</feature>
<evidence type="ECO:0000313" key="2">
    <source>
        <dbReference type="EMBL" id="CCX04883.1"/>
    </source>
</evidence>
<protein>
    <submittedName>
        <fullName evidence="2">Uncharacterized protein</fullName>
    </submittedName>
</protein>
<dbReference type="STRING" id="1076935.U4KUC5"/>
<sequence>MATDVSHPAMLSDPPGTPLRNSESGRQAPVNIGSMAGSNATAPERRSHHKPRKFSTFMKRLANLKSSSVGPSTNSRNSQTPGRSASFSSGSPSTKQCLKLNHPPSLSRASSNGHLSFDVYGNYESAGSNDSITSTSDIDDYEDGRRNTRASTRSWPARSTMTATTATATTASTFSSPAPSMRSLTTTLTTIQSTAPGSVLNYNYNPHPSHHHNPNGPPQMYSAPFDTNHNPNVQAFLHPVSYNTATAHGVWSDNASIITLASSSKHRRRSFDTDASVRALAPSSVFGGSRESLPLSVLSGNLDSGLSARSIAGERLSLQGSTIGRSSDTMSINGTTGSIMGEISGVNGSPGSPLSSPLLPSRDSILGRHSRHGSGWAEAIDDDDEEETRSFSIRSASLKDTTEDHMECMSIRDGSSNVGVWNGVIGKPRSRDGTGSVRE</sequence>
<feature type="region of interest" description="Disordered" evidence="1">
    <location>
        <begin position="1"/>
        <end position="111"/>
    </location>
</feature>
<evidence type="ECO:0000256" key="1">
    <source>
        <dbReference type="SAM" id="MobiDB-lite"/>
    </source>
</evidence>
<name>U4KUC5_PYROM</name>
<dbReference type="OrthoDB" id="5377012at2759"/>
<proteinExistence type="predicted"/>
<feature type="region of interest" description="Disordered" evidence="1">
    <location>
        <begin position="123"/>
        <end position="181"/>
    </location>
</feature>
<organism evidence="2 3">
    <name type="scientific">Pyronema omphalodes (strain CBS 100304)</name>
    <name type="common">Pyronema confluens</name>
    <dbReference type="NCBI Taxonomy" id="1076935"/>
    <lineage>
        <taxon>Eukaryota</taxon>
        <taxon>Fungi</taxon>
        <taxon>Dikarya</taxon>
        <taxon>Ascomycota</taxon>
        <taxon>Pezizomycotina</taxon>
        <taxon>Pezizomycetes</taxon>
        <taxon>Pezizales</taxon>
        <taxon>Pyronemataceae</taxon>
        <taxon>Pyronema</taxon>
    </lineage>
</organism>
<dbReference type="AlphaFoldDB" id="U4KUC5"/>
<feature type="compositionally biased region" description="Low complexity" evidence="1">
    <location>
        <begin position="159"/>
        <end position="181"/>
    </location>
</feature>
<dbReference type="Proteomes" id="UP000018144">
    <property type="component" value="Unassembled WGS sequence"/>
</dbReference>
<reference evidence="2 3" key="1">
    <citation type="journal article" date="2013" name="PLoS Genet.">
        <title>The genome and development-dependent transcriptomes of Pyronema confluens: a window into fungal evolution.</title>
        <authorList>
            <person name="Traeger S."/>
            <person name="Altegoer F."/>
            <person name="Freitag M."/>
            <person name="Gabaldon T."/>
            <person name="Kempken F."/>
            <person name="Kumar A."/>
            <person name="Marcet-Houben M."/>
            <person name="Poggeler S."/>
            <person name="Stajich J.E."/>
            <person name="Nowrousian M."/>
        </authorList>
    </citation>
    <scope>NUCLEOTIDE SEQUENCE [LARGE SCALE GENOMIC DNA]</scope>
    <source>
        <strain evidence="3">CBS 100304</strain>
        <tissue evidence="2">Vegetative mycelium</tissue>
    </source>
</reference>
<dbReference type="EMBL" id="HF935218">
    <property type="protein sequence ID" value="CCX04883.1"/>
    <property type="molecule type" value="Genomic_DNA"/>
</dbReference>
<feature type="compositionally biased region" description="Polar residues" evidence="1">
    <location>
        <begin position="64"/>
        <end position="83"/>
    </location>
</feature>
<dbReference type="eggNOG" id="ENOG502SFF8">
    <property type="taxonomic scope" value="Eukaryota"/>
</dbReference>
<dbReference type="OMA" id="WGAETIN"/>
<feature type="compositionally biased region" description="Low complexity" evidence="1">
    <location>
        <begin position="349"/>
        <end position="361"/>
    </location>
</feature>
<feature type="compositionally biased region" description="Low complexity" evidence="1">
    <location>
        <begin position="84"/>
        <end position="93"/>
    </location>
</feature>
<evidence type="ECO:0000313" key="3">
    <source>
        <dbReference type="Proteomes" id="UP000018144"/>
    </source>
</evidence>
<keyword evidence="3" id="KW-1185">Reference proteome</keyword>
<accession>U4KUC5</accession>
<gene>
    <name evidence="2" type="ORF">PCON_03865</name>
</gene>